<dbReference type="GO" id="GO:0003700">
    <property type="term" value="F:DNA-binding transcription factor activity"/>
    <property type="evidence" value="ECO:0007669"/>
    <property type="project" value="TreeGrafter"/>
</dbReference>
<dbReference type="Gene3D" id="3.40.50.2300">
    <property type="match status" value="2"/>
</dbReference>
<dbReference type="EMBL" id="CP115920">
    <property type="protein sequence ID" value="XCD15067.1"/>
    <property type="molecule type" value="Genomic_DNA"/>
</dbReference>
<dbReference type="CDD" id="cd01392">
    <property type="entry name" value="HTH_LacI"/>
    <property type="match status" value="1"/>
</dbReference>
<accession>A0AAU8BFG1</accession>
<dbReference type="Pfam" id="PF13377">
    <property type="entry name" value="Peripla_BP_3"/>
    <property type="match status" value="1"/>
</dbReference>
<dbReference type="SUPFAM" id="SSF53822">
    <property type="entry name" value="Periplasmic binding protein-like I"/>
    <property type="match status" value="1"/>
</dbReference>
<evidence type="ECO:0000259" key="4">
    <source>
        <dbReference type="PROSITE" id="PS50932"/>
    </source>
</evidence>
<dbReference type="KEGG" id="vck:PG915_10725"/>
<keyword evidence="3" id="KW-0804">Transcription</keyword>
<protein>
    <submittedName>
        <fullName evidence="5">LacI family DNA-binding transcriptional regulator</fullName>
    </submittedName>
</protein>
<dbReference type="InterPro" id="IPR000843">
    <property type="entry name" value="HTH_LacI"/>
</dbReference>
<dbReference type="PANTHER" id="PTHR30146">
    <property type="entry name" value="LACI-RELATED TRANSCRIPTIONAL REPRESSOR"/>
    <property type="match status" value="1"/>
</dbReference>
<dbReference type="PANTHER" id="PTHR30146:SF109">
    <property type="entry name" value="HTH-TYPE TRANSCRIPTIONAL REGULATOR GALS"/>
    <property type="match status" value="1"/>
</dbReference>
<dbReference type="PROSITE" id="PS00356">
    <property type="entry name" value="HTH_LACI_1"/>
    <property type="match status" value="1"/>
</dbReference>
<dbReference type="Pfam" id="PF00356">
    <property type="entry name" value="LacI"/>
    <property type="match status" value="1"/>
</dbReference>
<organism evidence="5">
    <name type="scientific">Vibrio chaetopteri</name>
    <dbReference type="NCBI Taxonomy" id="3016528"/>
    <lineage>
        <taxon>Bacteria</taxon>
        <taxon>Pseudomonadati</taxon>
        <taxon>Pseudomonadota</taxon>
        <taxon>Gammaproteobacteria</taxon>
        <taxon>Vibrionales</taxon>
        <taxon>Vibrionaceae</taxon>
        <taxon>Vibrio</taxon>
    </lineage>
</organism>
<dbReference type="SUPFAM" id="SSF47413">
    <property type="entry name" value="lambda repressor-like DNA-binding domains"/>
    <property type="match status" value="1"/>
</dbReference>
<evidence type="ECO:0000256" key="1">
    <source>
        <dbReference type="ARBA" id="ARBA00023015"/>
    </source>
</evidence>
<gene>
    <name evidence="5" type="ORF">PG915_10725</name>
</gene>
<dbReference type="SMART" id="SM00354">
    <property type="entry name" value="HTH_LACI"/>
    <property type="match status" value="1"/>
</dbReference>
<evidence type="ECO:0000313" key="5">
    <source>
        <dbReference type="EMBL" id="XCD15067.1"/>
    </source>
</evidence>
<feature type="domain" description="HTH lacI-type" evidence="4">
    <location>
        <begin position="3"/>
        <end position="57"/>
    </location>
</feature>
<name>A0AAU8BFG1_9VIBR</name>
<keyword evidence="1" id="KW-0805">Transcription regulation</keyword>
<dbReference type="InterPro" id="IPR010982">
    <property type="entry name" value="Lambda_DNA-bd_dom_sf"/>
</dbReference>
<evidence type="ECO:0000256" key="2">
    <source>
        <dbReference type="ARBA" id="ARBA00023125"/>
    </source>
</evidence>
<dbReference type="GO" id="GO:0000976">
    <property type="term" value="F:transcription cis-regulatory region binding"/>
    <property type="evidence" value="ECO:0007669"/>
    <property type="project" value="TreeGrafter"/>
</dbReference>
<dbReference type="AlphaFoldDB" id="A0AAU8BFG1"/>
<reference evidence="5" key="1">
    <citation type="submission" date="2023-01" db="EMBL/GenBank/DDBJ databases">
        <title>Vibrio sp. CB1-14 genome sequencing.</title>
        <authorList>
            <person name="Otstavnykh N."/>
            <person name="Isaeva M."/>
            <person name="Meleshko D."/>
        </authorList>
    </citation>
    <scope>NUCLEOTIDE SEQUENCE</scope>
    <source>
        <strain evidence="5">CB1-14</strain>
    </source>
</reference>
<dbReference type="RefSeq" id="WP_353496527.1">
    <property type="nucleotide sequence ID" value="NZ_CP115920.1"/>
</dbReference>
<dbReference type="InterPro" id="IPR046335">
    <property type="entry name" value="LacI/GalR-like_sensor"/>
</dbReference>
<proteinExistence type="predicted"/>
<dbReference type="InterPro" id="IPR028082">
    <property type="entry name" value="Peripla_BP_I"/>
</dbReference>
<dbReference type="PROSITE" id="PS50932">
    <property type="entry name" value="HTH_LACI_2"/>
    <property type="match status" value="1"/>
</dbReference>
<dbReference type="CDD" id="cd06267">
    <property type="entry name" value="PBP1_LacI_sugar_binding-like"/>
    <property type="match status" value="1"/>
</dbReference>
<keyword evidence="2 5" id="KW-0238">DNA-binding</keyword>
<evidence type="ECO:0000256" key="3">
    <source>
        <dbReference type="ARBA" id="ARBA00023163"/>
    </source>
</evidence>
<dbReference type="Gene3D" id="1.10.260.40">
    <property type="entry name" value="lambda repressor-like DNA-binding domains"/>
    <property type="match status" value="1"/>
</dbReference>
<sequence length="327" mass="36552">MKATIKDVAKNANVSISTVSYALNGGEKVRKDTRARIIDVANELGYYPERVKKLTQSNNNKCVGLFFNSWYGPVYSKVVKGIEKQLHAKGYDVMALSLSNQEPGTLERYLNNEYIDGAIILSSEIPDEVIINKASEQLPFVVLDREIHSDNVYSLLIDNFGGSFLAVKELINSGESEVYFFSGPENSYDSQKRLAGCLSALGYFNISIKKECIINAEFEDEIAYEKADQLFKRTTPKAIFSSNDEMAIGIIRAANKHNISIPTDMRLVGFDDIQMANLIVPRLTTVCHDKYKMGVQAATLVLDAINGEKGLDSMRMLQAELIRRETF</sequence>